<dbReference type="InterPro" id="IPR032675">
    <property type="entry name" value="LRR_dom_sf"/>
</dbReference>
<dbReference type="SUPFAM" id="SSF52047">
    <property type="entry name" value="RNI-like"/>
    <property type="match status" value="1"/>
</dbReference>
<sequence length="272" mass="31523">MDRISELPDELLIKILSFLPTTKVAHFKPEDIKLWLVIALSRYARNLEITYYPDSTKPDILQSSFYTCKSLVTLTLSGLIRLDVPSMSLSLYIPFSRCAFEELMIDTPCLKYFKLEDLQYWERGHSCFIENMPNLEDADIDVRYRDMKSLIGSITSVKRLTLCSEFVFGDGFVFNQLEHLKLCVCTGKSDLLVRLLEDSPNLRVLDIFQMDHDDTHWEDPPKTLQTFNWSKYLGRRPQEKDLAVYVLGKQFSLKDTATISSDACFIPKARFD</sequence>
<evidence type="ECO:0000313" key="1">
    <source>
        <dbReference type="EMBL" id="KAL1203991.1"/>
    </source>
</evidence>
<organism evidence="1 2">
    <name type="scientific">Cardamine amara subsp. amara</name>
    <dbReference type="NCBI Taxonomy" id="228776"/>
    <lineage>
        <taxon>Eukaryota</taxon>
        <taxon>Viridiplantae</taxon>
        <taxon>Streptophyta</taxon>
        <taxon>Embryophyta</taxon>
        <taxon>Tracheophyta</taxon>
        <taxon>Spermatophyta</taxon>
        <taxon>Magnoliopsida</taxon>
        <taxon>eudicotyledons</taxon>
        <taxon>Gunneridae</taxon>
        <taxon>Pentapetalae</taxon>
        <taxon>rosids</taxon>
        <taxon>malvids</taxon>
        <taxon>Brassicales</taxon>
        <taxon>Brassicaceae</taxon>
        <taxon>Cardamineae</taxon>
        <taxon>Cardamine</taxon>
    </lineage>
</organism>
<dbReference type="Proteomes" id="UP001558713">
    <property type="component" value="Unassembled WGS sequence"/>
</dbReference>
<dbReference type="InterPro" id="IPR050232">
    <property type="entry name" value="FBL13/AtMIF1-like"/>
</dbReference>
<name>A0ABD1AD01_CARAN</name>
<evidence type="ECO:0000313" key="2">
    <source>
        <dbReference type="Proteomes" id="UP001558713"/>
    </source>
</evidence>
<dbReference type="Gene3D" id="3.80.10.10">
    <property type="entry name" value="Ribonuclease Inhibitor"/>
    <property type="match status" value="1"/>
</dbReference>
<dbReference type="AlphaFoldDB" id="A0ABD1AD01"/>
<gene>
    <name evidence="1" type="ORF">V5N11_011834</name>
</gene>
<accession>A0ABD1AD01</accession>
<dbReference type="PANTHER" id="PTHR31900:SF28">
    <property type="entry name" value="FBD DOMAIN-CONTAINING PROTEIN"/>
    <property type="match status" value="1"/>
</dbReference>
<proteinExistence type="predicted"/>
<dbReference type="SUPFAM" id="SSF81383">
    <property type="entry name" value="F-box domain"/>
    <property type="match status" value="1"/>
</dbReference>
<dbReference type="InterPro" id="IPR036047">
    <property type="entry name" value="F-box-like_dom_sf"/>
</dbReference>
<keyword evidence="2" id="KW-1185">Reference proteome</keyword>
<dbReference type="PANTHER" id="PTHR31900">
    <property type="entry name" value="F-BOX/RNI SUPERFAMILY PROTEIN-RELATED"/>
    <property type="match status" value="1"/>
</dbReference>
<comment type="caution">
    <text evidence="1">The sequence shown here is derived from an EMBL/GenBank/DDBJ whole genome shotgun (WGS) entry which is preliminary data.</text>
</comment>
<reference evidence="1 2" key="1">
    <citation type="submission" date="2024-04" db="EMBL/GenBank/DDBJ databases">
        <title>Genome assembly C_amara_ONT_v2.</title>
        <authorList>
            <person name="Yant L."/>
            <person name="Moore C."/>
            <person name="Slenker M."/>
        </authorList>
    </citation>
    <scope>NUCLEOTIDE SEQUENCE [LARGE SCALE GENOMIC DNA]</scope>
    <source>
        <tissue evidence="1">Leaf</tissue>
    </source>
</reference>
<protein>
    <submittedName>
        <fullName evidence="1">FBD-associated F-box protein</fullName>
    </submittedName>
</protein>
<dbReference type="EMBL" id="JBANAX010000547">
    <property type="protein sequence ID" value="KAL1203991.1"/>
    <property type="molecule type" value="Genomic_DNA"/>
</dbReference>